<dbReference type="EMBL" id="PDJH01000001">
    <property type="protein sequence ID" value="PFG37247.1"/>
    <property type="molecule type" value="Genomic_DNA"/>
</dbReference>
<dbReference type="PANTHER" id="PTHR43133:SF50">
    <property type="entry name" value="ECF RNA POLYMERASE SIGMA FACTOR SIGM"/>
    <property type="match status" value="1"/>
</dbReference>
<evidence type="ECO:0000259" key="7">
    <source>
        <dbReference type="Pfam" id="PF08281"/>
    </source>
</evidence>
<dbReference type="Gene3D" id="1.10.1740.10">
    <property type="match status" value="1"/>
</dbReference>
<feature type="domain" description="RNA polymerase sigma factor 70 region 4 type 2" evidence="7">
    <location>
        <begin position="108"/>
        <end position="159"/>
    </location>
</feature>
<sequence length="183" mass="20401">MDGWEQALDALVRQRRRALTAYAFLLCSDLREAEDLVQDALVSVFGGRRLPHEVDALEAYVRRAIRNTYIDGFRRRRHWATLRHLVVTPDVQPPTGESTPDTVPVRIDVQRALSALGPRERACVVLRFYEDMTVAQIAAELSLAVGTVKRYLSDAVSRLEGMVGPLPAAHLDDLDAITIGGVR</sequence>
<dbReference type="OrthoDB" id="3688906at2"/>
<organism evidence="8 9">
    <name type="scientific">Flavimobilis soli</name>
    <dbReference type="NCBI Taxonomy" id="442709"/>
    <lineage>
        <taxon>Bacteria</taxon>
        <taxon>Bacillati</taxon>
        <taxon>Actinomycetota</taxon>
        <taxon>Actinomycetes</taxon>
        <taxon>Micrococcales</taxon>
        <taxon>Jonesiaceae</taxon>
        <taxon>Flavimobilis</taxon>
    </lineage>
</organism>
<reference evidence="8 9" key="1">
    <citation type="submission" date="2017-10" db="EMBL/GenBank/DDBJ databases">
        <title>Sequencing the genomes of 1000 actinobacteria strains.</title>
        <authorList>
            <person name="Klenk H.-P."/>
        </authorList>
    </citation>
    <scope>NUCLEOTIDE SEQUENCE [LARGE SCALE GENOMIC DNA]</scope>
    <source>
        <strain evidence="8 9">DSM 21574</strain>
    </source>
</reference>
<evidence type="ECO:0000256" key="5">
    <source>
        <dbReference type="ARBA" id="ARBA00023163"/>
    </source>
</evidence>
<dbReference type="InterPro" id="IPR013325">
    <property type="entry name" value="RNA_pol_sigma_r2"/>
</dbReference>
<proteinExistence type="inferred from homology"/>
<dbReference type="Pfam" id="PF04542">
    <property type="entry name" value="Sigma70_r2"/>
    <property type="match status" value="1"/>
</dbReference>
<dbReference type="RefSeq" id="WP_098458324.1">
    <property type="nucleotide sequence ID" value="NZ_PDJH01000001.1"/>
</dbReference>
<accession>A0A2A9EDX1</accession>
<keyword evidence="9" id="KW-1185">Reference proteome</keyword>
<dbReference type="GO" id="GO:0006352">
    <property type="term" value="P:DNA-templated transcription initiation"/>
    <property type="evidence" value="ECO:0007669"/>
    <property type="project" value="InterPro"/>
</dbReference>
<gene>
    <name evidence="8" type="ORF">ATL41_2001</name>
</gene>
<keyword evidence="3" id="KW-0731">Sigma factor</keyword>
<evidence type="ECO:0000259" key="6">
    <source>
        <dbReference type="Pfam" id="PF04542"/>
    </source>
</evidence>
<protein>
    <submittedName>
        <fullName evidence="8">RNA polymerase sigma-70 factor (ECF subfamily)</fullName>
    </submittedName>
</protein>
<feature type="domain" description="RNA polymerase sigma-70 region 2" evidence="6">
    <location>
        <begin position="11"/>
        <end position="77"/>
    </location>
</feature>
<dbReference type="Gene3D" id="1.10.10.10">
    <property type="entry name" value="Winged helix-like DNA-binding domain superfamily/Winged helix DNA-binding domain"/>
    <property type="match status" value="1"/>
</dbReference>
<dbReference type="AlphaFoldDB" id="A0A2A9EDX1"/>
<evidence type="ECO:0000256" key="3">
    <source>
        <dbReference type="ARBA" id="ARBA00023082"/>
    </source>
</evidence>
<dbReference type="SUPFAM" id="SSF88659">
    <property type="entry name" value="Sigma3 and sigma4 domains of RNA polymerase sigma factors"/>
    <property type="match status" value="1"/>
</dbReference>
<evidence type="ECO:0000313" key="9">
    <source>
        <dbReference type="Proteomes" id="UP000221394"/>
    </source>
</evidence>
<evidence type="ECO:0000256" key="2">
    <source>
        <dbReference type="ARBA" id="ARBA00023015"/>
    </source>
</evidence>
<dbReference type="SUPFAM" id="SSF88946">
    <property type="entry name" value="Sigma2 domain of RNA polymerase sigma factors"/>
    <property type="match status" value="1"/>
</dbReference>
<dbReference type="PANTHER" id="PTHR43133">
    <property type="entry name" value="RNA POLYMERASE ECF-TYPE SIGMA FACTO"/>
    <property type="match status" value="1"/>
</dbReference>
<evidence type="ECO:0000256" key="4">
    <source>
        <dbReference type="ARBA" id="ARBA00023125"/>
    </source>
</evidence>
<dbReference type="InterPro" id="IPR014284">
    <property type="entry name" value="RNA_pol_sigma-70_dom"/>
</dbReference>
<dbReference type="Proteomes" id="UP000221394">
    <property type="component" value="Unassembled WGS sequence"/>
</dbReference>
<keyword evidence="2" id="KW-0805">Transcription regulation</keyword>
<dbReference type="NCBIfam" id="TIGR02937">
    <property type="entry name" value="sigma70-ECF"/>
    <property type="match status" value="1"/>
</dbReference>
<dbReference type="GO" id="GO:0003677">
    <property type="term" value="F:DNA binding"/>
    <property type="evidence" value="ECO:0007669"/>
    <property type="project" value="UniProtKB-KW"/>
</dbReference>
<dbReference type="InterPro" id="IPR013249">
    <property type="entry name" value="RNA_pol_sigma70_r4_t2"/>
</dbReference>
<name>A0A2A9EDX1_9MICO</name>
<comment type="caution">
    <text evidence="8">The sequence shown here is derived from an EMBL/GenBank/DDBJ whole genome shotgun (WGS) entry which is preliminary data.</text>
</comment>
<dbReference type="Pfam" id="PF08281">
    <property type="entry name" value="Sigma70_r4_2"/>
    <property type="match status" value="1"/>
</dbReference>
<keyword evidence="4" id="KW-0238">DNA-binding</keyword>
<keyword evidence="5" id="KW-0804">Transcription</keyword>
<dbReference type="InterPro" id="IPR007627">
    <property type="entry name" value="RNA_pol_sigma70_r2"/>
</dbReference>
<dbReference type="InterPro" id="IPR013324">
    <property type="entry name" value="RNA_pol_sigma_r3/r4-like"/>
</dbReference>
<dbReference type="InterPro" id="IPR036388">
    <property type="entry name" value="WH-like_DNA-bd_sf"/>
</dbReference>
<comment type="similarity">
    <text evidence="1">Belongs to the sigma-70 factor family. ECF subfamily.</text>
</comment>
<evidence type="ECO:0000256" key="1">
    <source>
        <dbReference type="ARBA" id="ARBA00010641"/>
    </source>
</evidence>
<dbReference type="InterPro" id="IPR039425">
    <property type="entry name" value="RNA_pol_sigma-70-like"/>
</dbReference>
<dbReference type="CDD" id="cd06171">
    <property type="entry name" value="Sigma70_r4"/>
    <property type="match status" value="1"/>
</dbReference>
<evidence type="ECO:0000313" key="8">
    <source>
        <dbReference type="EMBL" id="PFG37247.1"/>
    </source>
</evidence>
<dbReference type="GO" id="GO:0016987">
    <property type="term" value="F:sigma factor activity"/>
    <property type="evidence" value="ECO:0007669"/>
    <property type="project" value="UniProtKB-KW"/>
</dbReference>